<evidence type="ECO:0000256" key="2">
    <source>
        <dbReference type="ARBA" id="ARBA00023136"/>
    </source>
</evidence>
<feature type="signal peptide" evidence="5">
    <location>
        <begin position="1"/>
        <end position="20"/>
    </location>
</feature>
<feature type="chain" id="PRO_5022155046" evidence="5">
    <location>
        <begin position="21"/>
        <end position="310"/>
    </location>
</feature>
<evidence type="ECO:0000313" key="7">
    <source>
        <dbReference type="EMBL" id="GEM75183.1"/>
    </source>
</evidence>
<dbReference type="SUPFAM" id="SSF103088">
    <property type="entry name" value="OmpA-like"/>
    <property type="match status" value="1"/>
</dbReference>
<dbReference type="Gene3D" id="2.60.40.2540">
    <property type="match status" value="1"/>
</dbReference>
<evidence type="ECO:0000313" key="8">
    <source>
        <dbReference type="Proteomes" id="UP000321922"/>
    </source>
</evidence>
<dbReference type="PRINTS" id="PR01023">
    <property type="entry name" value="NAFLGMOTY"/>
</dbReference>
<dbReference type="GO" id="GO:0009279">
    <property type="term" value="C:cell outer membrane"/>
    <property type="evidence" value="ECO:0007669"/>
    <property type="project" value="UniProtKB-SubCell"/>
</dbReference>
<feature type="region of interest" description="Disordered" evidence="4">
    <location>
        <begin position="289"/>
        <end position="310"/>
    </location>
</feature>
<dbReference type="InterPro" id="IPR006665">
    <property type="entry name" value="OmpA-like"/>
</dbReference>
<dbReference type="Pfam" id="PF18393">
    <property type="entry name" value="MotY_N"/>
    <property type="match status" value="1"/>
</dbReference>
<dbReference type="InterPro" id="IPR006664">
    <property type="entry name" value="OMP_bac"/>
</dbReference>
<dbReference type="PROSITE" id="PS51123">
    <property type="entry name" value="OMPA_2"/>
    <property type="match status" value="1"/>
</dbReference>
<dbReference type="InterPro" id="IPR050330">
    <property type="entry name" value="Bact_OuterMem_StrucFunc"/>
</dbReference>
<accession>A0A511QD13</accession>
<proteinExistence type="predicted"/>
<dbReference type="PANTHER" id="PTHR30329:SF17">
    <property type="entry name" value="LIPOPROTEIN YFIB-RELATED"/>
    <property type="match status" value="1"/>
</dbReference>
<keyword evidence="7" id="KW-0282">Flagellum</keyword>
<dbReference type="Gene3D" id="3.30.1330.60">
    <property type="entry name" value="OmpA-like domain"/>
    <property type="match status" value="1"/>
</dbReference>
<dbReference type="AlphaFoldDB" id="A0A511QD13"/>
<comment type="subcellular location">
    <subcellularLocation>
        <location evidence="1">Cell outer membrane</location>
    </subcellularLocation>
</comment>
<name>A0A511QD13_9VIBR</name>
<keyword evidence="7" id="KW-0969">Cilium</keyword>
<dbReference type="InterPro" id="IPR041544">
    <property type="entry name" value="MotY_N"/>
</dbReference>
<dbReference type="PRINTS" id="PR01021">
    <property type="entry name" value="OMPADOMAIN"/>
</dbReference>
<evidence type="ECO:0000256" key="3">
    <source>
        <dbReference type="PROSITE-ProRule" id="PRU00473"/>
    </source>
</evidence>
<evidence type="ECO:0000256" key="5">
    <source>
        <dbReference type="SAM" id="SignalP"/>
    </source>
</evidence>
<organism evidence="7 8">
    <name type="scientific">Vibrio sagamiensis NBRC 104589</name>
    <dbReference type="NCBI Taxonomy" id="1219064"/>
    <lineage>
        <taxon>Bacteria</taxon>
        <taxon>Pseudomonadati</taxon>
        <taxon>Pseudomonadota</taxon>
        <taxon>Gammaproteobacteria</taxon>
        <taxon>Vibrionales</taxon>
        <taxon>Vibrionaceae</taxon>
        <taxon>Vibrio</taxon>
    </lineage>
</organism>
<dbReference type="Pfam" id="PF00691">
    <property type="entry name" value="OmpA"/>
    <property type="match status" value="1"/>
</dbReference>
<dbReference type="PANTHER" id="PTHR30329">
    <property type="entry name" value="STATOR ELEMENT OF FLAGELLAR MOTOR COMPLEX"/>
    <property type="match status" value="1"/>
</dbReference>
<keyword evidence="7" id="KW-0966">Cell projection</keyword>
<reference evidence="7 8" key="1">
    <citation type="submission" date="2019-07" db="EMBL/GenBank/DDBJ databases">
        <title>Whole genome shotgun sequence of Vibrio sagamiensis NBRC 104589.</title>
        <authorList>
            <person name="Hosoyama A."/>
            <person name="Uohara A."/>
            <person name="Ohji S."/>
            <person name="Ichikawa N."/>
        </authorList>
    </citation>
    <scope>NUCLEOTIDE SEQUENCE [LARGE SCALE GENOMIC DNA]</scope>
    <source>
        <strain evidence="7 8">NBRC 104589</strain>
    </source>
</reference>
<dbReference type="OrthoDB" id="6905929at2"/>
<evidence type="ECO:0000256" key="4">
    <source>
        <dbReference type="SAM" id="MobiDB-lite"/>
    </source>
</evidence>
<keyword evidence="5" id="KW-0732">Signal</keyword>
<dbReference type="EMBL" id="BJXJ01000010">
    <property type="protein sequence ID" value="GEM75183.1"/>
    <property type="molecule type" value="Genomic_DNA"/>
</dbReference>
<sequence length="310" mass="35515">MRFYCSFLLFFLLPFKMSFSFENVVLPMDLSQWVYKTTKLECSLVHSDPLYGKFYFRAEDNKKVNLILSLKKTENNWRGVVLSSQLPPWKEEGINIDHSPIIMATSKNQFAFNDGVDDILAFMRNGYWLSISLYNDEALSNSLRITLPVTGVQGALADFEKCREQLPKLSPSQARDVNLHFYAGQKFLSNGHKAKLRDVYNYMTKDKRVIKVLIDGHTDNTGDDLTNLTLSRNRAQQVADELVLRGVEREMIEVRAHGSRYPTASNSTKLGQAKNRRVILRLVRDNEQTVPVNSSKVKPRNKTINTIKEG</sequence>
<protein>
    <submittedName>
        <fullName evidence="7">Sodium-type flagellar protein MotY</fullName>
    </submittedName>
</protein>
<comment type="caution">
    <text evidence="7">The sequence shown here is derived from an EMBL/GenBank/DDBJ whole genome shotgun (WGS) entry which is preliminary data.</text>
</comment>
<feature type="domain" description="OmpA-like" evidence="6">
    <location>
        <begin position="168"/>
        <end position="286"/>
    </location>
</feature>
<evidence type="ECO:0000259" key="6">
    <source>
        <dbReference type="PROSITE" id="PS51123"/>
    </source>
</evidence>
<dbReference type="InterPro" id="IPR036737">
    <property type="entry name" value="OmpA-like_sf"/>
</dbReference>
<gene>
    <name evidence="7" type="ORF">VSA01S_12950</name>
</gene>
<keyword evidence="8" id="KW-1185">Reference proteome</keyword>
<dbReference type="CDD" id="cd07185">
    <property type="entry name" value="OmpA_C-like"/>
    <property type="match status" value="1"/>
</dbReference>
<evidence type="ECO:0000256" key="1">
    <source>
        <dbReference type="ARBA" id="ARBA00004442"/>
    </source>
</evidence>
<dbReference type="Proteomes" id="UP000321922">
    <property type="component" value="Unassembled WGS sequence"/>
</dbReference>
<keyword evidence="2 3" id="KW-0472">Membrane</keyword>